<feature type="region of interest" description="Disordered" evidence="2">
    <location>
        <begin position="147"/>
        <end position="210"/>
    </location>
</feature>
<feature type="region of interest" description="Disordered" evidence="2">
    <location>
        <begin position="3530"/>
        <end position="3559"/>
    </location>
</feature>
<dbReference type="OrthoDB" id="3156807at2759"/>
<feature type="compositionally biased region" description="Basic and acidic residues" evidence="2">
    <location>
        <begin position="11"/>
        <end position="24"/>
    </location>
</feature>
<dbReference type="Pfam" id="PF12796">
    <property type="entry name" value="Ank_2"/>
    <property type="match status" value="2"/>
</dbReference>
<evidence type="ECO:0000313" key="3">
    <source>
        <dbReference type="EMBL" id="PSC76134.1"/>
    </source>
</evidence>
<evidence type="ECO:0000313" key="4">
    <source>
        <dbReference type="Proteomes" id="UP000239649"/>
    </source>
</evidence>
<feature type="compositionally biased region" description="Basic and acidic residues" evidence="2">
    <location>
        <begin position="173"/>
        <end position="191"/>
    </location>
</feature>
<feature type="region of interest" description="Disordered" evidence="2">
    <location>
        <begin position="1638"/>
        <end position="1677"/>
    </location>
</feature>
<dbReference type="InterPro" id="IPR002110">
    <property type="entry name" value="Ankyrin_rpt"/>
</dbReference>
<evidence type="ECO:0000256" key="1">
    <source>
        <dbReference type="PROSITE-ProRule" id="PRU00023"/>
    </source>
</evidence>
<feature type="compositionally biased region" description="Low complexity" evidence="2">
    <location>
        <begin position="1378"/>
        <end position="1388"/>
    </location>
</feature>
<dbReference type="EMBL" id="LHPF02000001">
    <property type="protein sequence ID" value="PSC76134.1"/>
    <property type="molecule type" value="Genomic_DNA"/>
</dbReference>
<protein>
    <submittedName>
        <fullName evidence="3">TPR and ankyrin repeat-containing 1-like isoform B</fullName>
    </submittedName>
</protein>
<feature type="region of interest" description="Disordered" evidence="2">
    <location>
        <begin position="2935"/>
        <end position="2971"/>
    </location>
</feature>
<feature type="compositionally biased region" description="Gly residues" evidence="2">
    <location>
        <begin position="1659"/>
        <end position="1677"/>
    </location>
</feature>
<feature type="compositionally biased region" description="Acidic residues" evidence="2">
    <location>
        <begin position="1638"/>
        <end position="1658"/>
    </location>
</feature>
<feature type="compositionally biased region" description="Low complexity" evidence="2">
    <location>
        <begin position="25"/>
        <end position="37"/>
    </location>
</feature>
<comment type="caution">
    <text evidence="3">The sequence shown here is derived from an EMBL/GenBank/DDBJ whole genome shotgun (WGS) entry which is preliminary data.</text>
</comment>
<dbReference type="PROSITE" id="PS50297">
    <property type="entry name" value="ANK_REP_REGION"/>
    <property type="match status" value="1"/>
</dbReference>
<dbReference type="SUPFAM" id="SSF48403">
    <property type="entry name" value="Ankyrin repeat"/>
    <property type="match status" value="2"/>
</dbReference>
<reference evidence="3 4" key="1">
    <citation type="journal article" date="2018" name="Plant J.">
        <title>Genome sequences of Chlorella sorokiniana UTEX 1602 and Micractinium conductrix SAG 241.80: implications to maltose excretion by a green alga.</title>
        <authorList>
            <person name="Arriola M.B."/>
            <person name="Velmurugan N."/>
            <person name="Zhang Y."/>
            <person name="Plunkett M.H."/>
            <person name="Hondzo H."/>
            <person name="Barney B.M."/>
        </authorList>
    </citation>
    <scope>NUCLEOTIDE SEQUENCE [LARGE SCALE GENOMIC DNA]</scope>
    <source>
        <strain evidence="3 4">SAG 241.80</strain>
    </source>
</reference>
<dbReference type="PANTHER" id="PTHR21529">
    <property type="entry name" value="MAMMARY TURMOR VIRUS RECEPTOR HOMOLOG 1, 2 MTVR1, 2"/>
    <property type="match status" value="1"/>
</dbReference>
<accession>A0A2P6VPV2</accession>
<evidence type="ECO:0000256" key="2">
    <source>
        <dbReference type="SAM" id="MobiDB-lite"/>
    </source>
</evidence>
<name>A0A2P6VPV2_9CHLO</name>
<dbReference type="Proteomes" id="UP000239649">
    <property type="component" value="Unassembled WGS sequence"/>
</dbReference>
<feature type="compositionally biased region" description="Acidic residues" evidence="2">
    <location>
        <begin position="3547"/>
        <end position="3559"/>
    </location>
</feature>
<sequence>MLHALPQFFLREGDSPEDQQRVRDAAAALQMAAVQAQEQRRLETDRQRQQAEEEEQRRAQARAAQRGDEKELRRKQEQELLRQAHAAARQAQQQRTRAAQQESERSIYQKMFGQGRGTHLEPTPPEQGERDAAVQTLSAGLRRMAGLGSKSGVLGGRREQQGAEPQVTADARPQGEEQAMHGAQREAHQRTQAEAVPQRALEQQELQRAAEQAWRHDQAVLQAHMQRAQQLQSLLGAASQGDLPELRHWWGQLAGSLASEEAMRVMAAAMVGACSWAAVHELARLWDEPRHGAWWDMCLTPPGAPHPGEHVVFRMIGRAAELQLQKSKKAVGDVHKICAELLLRNPDLHQQTGAEGLTPLGLALDSRAPLELVKLLAPPNRPDLWQQPVSNRLLPSHESPLKLARHKRKHYKGDTQWEAHYAAVVDYLEGVEKRHKEECTKREAAEAHRLSTDLRAAKARAEAAAEVGHASAVRDALRGAFRPTYEPVLRRVMPEGQAAFLRSLLLRCTSLEAVWAVEEAGRPWGLHVSDDPQLLGELLEGALQRERWGLAGKLARVPTAVGGMARSPLPMALQRDAPGQLISLLIEACVAERKPQGGVSEAAPGELPPAATAAEQGQTAVLEQLLRWGPTLEWGVVPAVAAAGRASGAQRKGKGAARATTASAAQQRSTLLYHAVAAGREHEALLVLEHTQRHLGSPALVAAYLNLFCGATGGGATVLYSATDKMPHSPLIRRLLLAGADPSAQCKRSTAVHLAVQRGHSQLALRLLEATPGKQRQGLLASADADGRTLLHLVVASQDAALVKELMKQGAVSLVGSTVGASPLLLALQLAEAVERQAAAARKTASRQAPASSADAAEGRAAAAERVCSELLAGWSEEQTKDLLNAKLDGPQAQRVSALLERHADTLLTPFLQASTPGRGVAELSSSAGGVGKGGRHLLQLVFNKTNVGLLRVLLRQSAGLSAKGLLLHGACARLPLDVLQALVLAGASVNTRDTTNGSQLVHQAVRLGNLKLLDFLLAQPGGNVEARDTRGDTLLHWAAMHCPNGLREGVMRYLLRRAPSLLWQRNSAGQSPAEHSVACRKLLAALEAELWEQQPGAMKEAQAAAEAASGIKRAAPEVTGDLTLLGPASEPDSRKRQRLKAMARKLPEVLQALAAQRTAADASAGAGSDGGVAGAAAGPKEGKNLREVVADAVRSMPEAGDQLVEDADAAFTGDNEDGAEEAPLAAAVAAAALPSDVEALGAMLADLPWEMVITRDAWHSWLAMDPPFRRMVLRRLQQIGSGAWGSDGVTERLFEGVPPTMELWRTRLNRGGRIVFEVAADYSEASRSWRDMIRLLVITLKHEAYVAALPHIADSHRKGQQVRNPVKLRPRGGTRSGGDARPGSGRPSSGGGMRQAIASERLPVVYDAEESEAEGEGSSNGTDSRAFADTERLYFPPATAGHNTYTLLKFYRLSSELVHAVLEGVDENTADFSFRVSPEEQAIIEMVPQPPRSIILLGRSGTGKTTVAVFRMWSHWLTAWRRGDAYNQVFVTASATLQEQVARSFAKLRAAVVAPEAAAAYAEATAAEPATLRDVPPEAFPLFLSSRAFLRMLDGTIEQPFFPRRADGTILWDRSEVDFDPDGTTLRVELEVAADLELEEGEEEEEKGSNEEQEDELLGGGQGGRQGGGGAAAGGGEVVRWKRQEVTFPMFQEMWRDTTTKEQRSRLKPGLAWLEIVSYIKGSAEAVRTPEGRLGLETYLEVGRKRAPNFDADSRRMVFEVAEAYRRVKQQRGRYDNADVVAHVYRHLASSGYQGVPIHSLYRDEVQDFTQAELLMDLRIVSNPNALFLCGDTAQTIARGIGFRFTDIQTLFWEERRAQLVLEAAPAGADAAAAGAWGGPPGKEPSPEVHMPLIAQLKVNYRTHSGILEVASAVVDALRRFFPLHLDVLARERAIFKGPQPLLLSTVTAEDLAILLNRSDKATSQVEFGAHQVVLVRSMDSVQRLPPGLQGSNALTLTIPQSKGLEFDDVFLVNFCTDSPAKEEWRVLLQYLEELEDLEALKGPAAVPGGRPLRRAAEAAAGVGELGRGALRPLPFDPAQHKLLCEELKHLYTGGPDGGLKLAGAVTRAKNSCTIYDDNPTARAPLYFYLARRGLARVVSGSLAEAGVDSQYLGITQASCTPAAWAQQGYNLLEMGVYEKAAGCFEEAGDAARAQYCLLRGKLRLARALSESSPDEAKAAWFSAGYELLALALNGQPLAELLPPGGTKGQAAPTPEKERRHWATLAARALLQAGERELVVRLMLGLGLFKQARALLQGMNDPRRLADCCLAAADTLRRQGQPDTAVPWLVHAIKQLFALRRWEHCFTILEEDEGVRTRLQRTHPAMVEAIALNAMEEIAAGSSSSGTAGRSRPGKTACGRLVAAARLIIDRTSRCNRLERYGCFAELAWEVKDPVRSGKLLAEHAGYPAAIDRMLQLSPVRGRLPSPALRLLHCLTAAEGSPAQVAAVWGQLQQVAKGSSLAAEVPGMRADLAARLAHQLAGLHPLTSQPLGRISGSAAPGEASALEAARLLTASFPDDEEASARSASVAGASAEGDGAAALAGRLAIFAQRSYCAAGLALGELRCAAAAAAVGAAASGGAEALRRGLRLAEPVLAHFALIAGKGDRAPGRGCRTPDAARPGVEQLETLLQLTGLVAYGGSAAHGDGVTCPHLAPGLPALAEAFARSAAAHAAAGQLIDGCAAPAAPPGLAALRADSLHQTQWRLEALRRSFSLAAELSRVRDAASSILPWLRDSGSGSGGSAEQRLLGWLQQVFFPAGVVDGLPAALAGQDVLPMDKSSLANLLLARFALRTAPHACAPDPTVAFELWRSLTFLLGYDRLQPKVFRECTSSARKRPNERGLLVSISGLRQVPALLLVEGMDKLQHGFPLDAIDAMLFYIERCHAAAEASAGRGAERSGGDIAPGGDAGTGTAAAASNAARAAQADSPPVPPLGAEETCWLLELLAALACAACVPAGGAIYVPRSGADMLLTLPFVSRKSGTGVLAAYAARLAAVEKEAPGRLYELWRRLACALAVAVRSLAAAAGAGGGGSSPSTPSLQAARALLGRLALACGAFLSALAARYPGGADLPAEVPGALYTGLQAAAEVAPSLGAPLTGLCKAQQVSQLVTCLQSVAAGLDTALMQVTVHGACEFDGFPKYPSGKAAGGKKGGKKGGKGQAQEDGAARLARLAAQPVAFQSRGLASAVGSVRMPPLADLQEYRPRVDPEVRRAAALQAIEQHCGRILERRRRSWAFFVIRMYGRMAMRRRQARREKEECEAAALLELEQQRAAAMVDAANAASRYDCYLAWLDTSTPSVVAQCLICQRMQPGASVGAAGGTGAARGLNPKAPTFIRHPYTPEHKAAAAAFQAWVERFQAGVAPLLRRALDLSQRLHGAGQGLCVVDALRHLAAVQEAVQAVQAALAAHDERRQWAAEGAVQAEEGALQAACAAADAWLAELHAAHPPADEAAGGSAGPGGGLVEHERAAAALQAELQALNAAAAGGNDGGGWTTVGPGGRSAAALEGLEDDGDDDDEEEGAAHMGMYSLLGDLEDFVDFEPAAGKRERRGDGARGGAQGGGHGQRHGGGGSTRRQ</sequence>
<dbReference type="SUPFAM" id="SSF52540">
    <property type="entry name" value="P-loop containing nucleoside triphosphate hydrolases"/>
    <property type="match status" value="1"/>
</dbReference>
<feature type="compositionally biased region" description="Low complexity" evidence="2">
    <location>
        <begin position="198"/>
        <end position="210"/>
    </location>
</feature>
<feature type="compositionally biased region" description="Low complexity" evidence="2">
    <location>
        <begin position="2951"/>
        <end position="2968"/>
    </location>
</feature>
<dbReference type="Gene3D" id="3.40.50.300">
    <property type="entry name" value="P-loop containing nucleotide triphosphate hydrolases"/>
    <property type="match status" value="2"/>
</dbReference>
<dbReference type="PROSITE" id="PS50088">
    <property type="entry name" value="ANK_REPEAT"/>
    <property type="match status" value="1"/>
</dbReference>
<dbReference type="Gene3D" id="1.25.40.20">
    <property type="entry name" value="Ankyrin repeat-containing domain"/>
    <property type="match status" value="2"/>
</dbReference>
<keyword evidence="1" id="KW-0040">ANK repeat</keyword>
<organism evidence="3 4">
    <name type="scientific">Micractinium conductrix</name>
    <dbReference type="NCBI Taxonomy" id="554055"/>
    <lineage>
        <taxon>Eukaryota</taxon>
        <taxon>Viridiplantae</taxon>
        <taxon>Chlorophyta</taxon>
        <taxon>core chlorophytes</taxon>
        <taxon>Trebouxiophyceae</taxon>
        <taxon>Chlorellales</taxon>
        <taxon>Chlorellaceae</taxon>
        <taxon>Chlorella clade</taxon>
        <taxon>Micractinium</taxon>
    </lineage>
</organism>
<dbReference type="InterPro" id="IPR039904">
    <property type="entry name" value="TRANK1"/>
</dbReference>
<dbReference type="SMART" id="SM00248">
    <property type="entry name" value="ANK"/>
    <property type="match status" value="6"/>
</dbReference>
<feature type="compositionally biased region" description="Basic and acidic residues" evidence="2">
    <location>
        <begin position="3583"/>
        <end position="3592"/>
    </location>
</feature>
<gene>
    <name evidence="3" type="primary">g292</name>
    <name evidence="3" type="ORF">C2E20_0292</name>
</gene>
<feature type="compositionally biased region" description="Gly residues" evidence="2">
    <location>
        <begin position="3593"/>
        <end position="3615"/>
    </location>
</feature>
<feature type="compositionally biased region" description="Gly residues" evidence="2">
    <location>
        <begin position="3530"/>
        <end position="3539"/>
    </location>
</feature>
<dbReference type="PANTHER" id="PTHR21529:SF4">
    <property type="entry name" value="TPR AND ANKYRIN REPEAT-CONTAINING PROTEIN 1"/>
    <property type="match status" value="1"/>
</dbReference>
<dbReference type="InterPro" id="IPR036770">
    <property type="entry name" value="Ankyrin_rpt-contain_sf"/>
</dbReference>
<feature type="region of interest" description="Disordered" evidence="2">
    <location>
        <begin position="1357"/>
        <end position="1394"/>
    </location>
</feature>
<feature type="region of interest" description="Disordered" evidence="2">
    <location>
        <begin position="1"/>
        <end position="104"/>
    </location>
</feature>
<feature type="repeat" description="ANK" evidence="1">
    <location>
        <begin position="786"/>
        <end position="811"/>
    </location>
</feature>
<feature type="compositionally biased region" description="Low complexity" evidence="2">
    <location>
        <begin position="83"/>
        <end position="101"/>
    </location>
</feature>
<feature type="compositionally biased region" description="Basic and acidic residues" evidence="2">
    <location>
        <begin position="38"/>
        <end position="58"/>
    </location>
</feature>
<dbReference type="InterPro" id="IPR027417">
    <property type="entry name" value="P-loop_NTPase"/>
</dbReference>
<feature type="compositionally biased region" description="Basic and acidic residues" evidence="2">
    <location>
        <begin position="65"/>
        <end position="82"/>
    </location>
</feature>
<proteinExistence type="predicted"/>
<dbReference type="STRING" id="554055.A0A2P6VPV2"/>
<keyword evidence="4" id="KW-1185">Reference proteome</keyword>
<feature type="region of interest" description="Disordered" evidence="2">
    <location>
        <begin position="3578"/>
        <end position="3615"/>
    </location>
</feature>